<feature type="domain" description="PKD/Chitinase" evidence="9">
    <location>
        <begin position="602"/>
        <end position="690"/>
    </location>
</feature>
<evidence type="ECO:0000256" key="4">
    <source>
        <dbReference type="ARBA" id="ARBA00022737"/>
    </source>
</evidence>
<feature type="domain" description="PKD/Chitinase" evidence="9">
    <location>
        <begin position="507"/>
        <end position="596"/>
    </location>
</feature>
<dbReference type="FunFam" id="2.60.40.10:FF:000257">
    <property type="entry name" value="Dyslexia-associated protein KIAA0319-like"/>
    <property type="match status" value="1"/>
</dbReference>
<comment type="subcellular location">
    <subcellularLocation>
        <location evidence="1">Cell membrane</location>
    </subcellularLocation>
</comment>
<keyword evidence="2" id="KW-1003">Cell membrane</keyword>
<feature type="domain" description="PKD/Chitinase" evidence="9">
    <location>
        <begin position="413"/>
        <end position="501"/>
    </location>
</feature>
<dbReference type="PANTHER" id="PTHR46182:SF2">
    <property type="entry name" value="FI19480P1"/>
    <property type="match status" value="1"/>
</dbReference>
<evidence type="ECO:0000256" key="1">
    <source>
        <dbReference type="ARBA" id="ARBA00004236"/>
    </source>
</evidence>
<dbReference type="GO" id="GO:0031410">
    <property type="term" value="C:cytoplasmic vesicle"/>
    <property type="evidence" value="ECO:0007669"/>
    <property type="project" value="TreeGrafter"/>
</dbReference>
<dbReference type="EMBL" id="VSWD01000011">
    <property type="protein sequence ID" value="KAK3087314.1"/>
    <property type="molecule type" value="Genomic_DNA"/>
</dbReference>
<keyword evidence="4" id="KW-0677">Repeat</keyword>
<keyword evidence="11" id="KW-1185">Reference proteome</keyword>
<dbReference type="FunFam" id="2.60.40.10:FF:000061">
    <property type="entry name" value="Dyslexia-associated protein KIAA0319 homolog"/>
    <property type="match status" value="2"/>
</dbReference>
<dbReference type="PANTHER" id="PTHR46182">
    <property type="entry name" value="FI19480P1"/>
    <property type="match status" value="1"/>
</dbReference>
<protein>
    <recommendedName>
        <fullName evidence="9">PKD/Chitinase domain-containing protein</fullName>
    </recommendedName>
</protein>
<feature type="domain" description="PKD/Chitinase" evidence="9">
    <location>
        <begin position="696"/>
        <end position="787"/>
    </location>
</feature>
<dbReference type="Gene3D" id="2.60.40.10">
    <property type="entry name" value="Immunoglobulins"/>
    <property type="match status" value="5"/>
</dbReference>
<name>A0AA89BYG0_PINIB</name>
<dbReference type="SMART" id="SM00089">
    <property type="entry name" value="PKD"/>
    <property type="match status" value="4"/>
</dbReference>
<dbReference type="Proteomes" id="UP001186944">
    <property type="component" value="Unassembled WGS sequence"/>
</dbReference>
<dbReference type="SUPFAM" id="SSF49299">
    <property type="entry name" value="PKD domain"/>
    <property type="match status" value="3"/>
</dbReference>
<comment type="caution">
    <text evidence="10">The sequence shown here is derived from an EMBL/GenBank/DDBJ whole genome shotgun (WGS) entry which is preliminary data.</text>
</comment>
<dbReference type="Pfam" id="PF23620">
    <property type="entry name" value="KIAA0319"/>
    <property type="match status" value="1"/>
</dbReference>
<gene>
    <name evidence="10" type="ORF">FSP39_004539</name>
</gene>
<evidence type="ECO:0000313" key="11">
    <source>
        <dbReference type="Proteomes" id="UP001186944"/>
    </source>
</evidence>
<evidence type="ECO:0000256" key="6">
    <source>
        <dbReference type="ARBA" id="ARBA00023136"/>
    </source>
</evidence>
<keyword evidence="6 8" id="KW-0472">Membrane</keyword>
<organism evidence="10 11">
    <name type="scientific">Pinctada imbricata</name>
    <name type="common">Atlantic pearl-oyster</name>
    <name type="synonym">Pinctada martensii</name>
    <dbReference type="NCBI Taxonomy" id="66713"/>
    <lineage>
        <taxon>Eukaryota</taxon>
        <taxon>Metazoa</taxon>
        <taxon>Spiralia</taxon>
        <taxon>Lophotrochozoa</taxon>
        <taxon>Mollusca</taxon>
        <taxon>Bivalvia</taxon>
        <taxon>Autobranchia</taxon>
        <taxon>Pteriomorphia</taxon>
        <taxon>Pterioida</taxon>
        <taxon>Pterioidea</taxon>
        <taxon>Pteriidae</taxon>
        <taxon>Pinctada</taxon>
    </lineage>
</organism>
<feature type="transmembrane region" description="Helical" evidence="8">
    <location>
        <begin position="938"/>
        <end position="962"/>
    </location>
</feature>
<accession>A0AA89BYG0</accession>
<keyword evidence="7" id="KW-0325">Glycoprotein</keyword>
<evidence type="ECO:0000256" key="8">
    <source>
        <dbReference type="SAM" id="Phobius"/>
    </source>
</evidence>
<proteinExistence type="predicted"/>
<evidence type="ECO:0000259" key="9">
    <source>
        <dbReference type="SMART" id="SM00089"/>
    </source>
</evidence>
<dbReference type="InterPro" id="IPR013783">
    <property type="entry name" value="Ig-like_fold"/>
</dbReference>
<dbReference type="Pfam" id="PF22352">
    <property type="entry name" value="K319L-like_PKD"/>
    <property type="match status" value="5"/>
</dbReference>
<dbReference type="GO" id="GO:0001764">
    <property type="term" value="P:neuron migration"/>
    <property type="evidence" value="ECO:0007669"/>
    <property type="project" value="TreeGrafter"/>
</dbReference>
<dbReference type="InterPro" id="IPR022409">
    <property type="entry name" value="PKD/Chitinase_dom"/>
</dbReference>
<evidence type="ECO:0000256" key="2">
    <source>
        <dbReference type="ARBA" id="ARBA00022475"/>
    </source>
</evidence>
<evidence type="ECO:0000256" key="3">
    <source>
        <dbReference type="ARBA" id="ARBA00022692"/>
    </source>
</evidence>
<dbReference type="InterPro" id="IPR056502">
    <property type="entry name" value="KIAA0319-like_C"/>
</dbReference>
<keyword evidence="5 8" id="KW-1133">Transmembrane helix</keyword>
<keyword evidence="3 8" id="KW-0812">Transmembrane</keyword>
<dbReference type="CDD" id="cd00146">
    <property type="entry name" value="PKD"/>
    <property type="match status" value="2"/>
</dbReference>
<evidence type="ECO:0000256" key="5">
    <source>
        <dbReference type="ARBA" id="ARBA00022989"/>
    </source>
</evidence>
<dbReference type="InterPro" id="IPR035986">
    <property type="entry name" value="PKD_dom_sf"/>
</dbReference>
<evidence type="ECO:0000313" key="10">
    <source>
        <dbReference type="EMBL" id="KAK3087314.1"/>
    </source>
</evidence>
<evidence type="ECO:0000256" key="7">
    <source>
        <dbReference type="ARBA" id="ARBA00023180"/>
    </source>
</evidence>
<dbReference type="InterPro" id="IPR029865">
    <property type="entry name" value="KIAA0319-like"/>
</dbReference>
<dbReference type="GO" id="GO:0005886">
    <property type="term" value="C:plasma membrane"/>
    <property type="evidence" value="ECO:0007669"/>
    <property type="project" value="UniProtKB-SubCell"/>
</dbReference>
<dbReference type="AlphaFoldDB" id="A0AA89BYG0"/>
<sequence length="1052" mass="117098">MTSLSVNIEPMESVTTLREKLAFEMANLKLVLSIKWQRDKLLLSFVIVRPFPSSSNKTDSWPLSRGAIAADICSDDTKQEDLKSKLHHRSIPKGGTSAGNYLKDNKSKTISECILSCCDDATNCDTVFFHQNTCFLIKCNVTYQGSCDPVPRSEPKYNGTYLVNVRDVVYGQCEISTGVGCPEHEVCQETKATFSSDPHTICVCEHGYARSVVTHQCVASPDTTGTASHVTPPPIDHKLKSCEYGLQECDKNQECFIPKDSKKRIGICVCADGFHMDSNFQCVLKSGEKKSSIVTTPGTRRPVTTSPTITKLTVSAGSNKTIQLPTDTITLNVYVVEKEEDGEHFEYDWSLISSPKGAEKGVMTGKNTDTLKLSKMIAGLYCFKIKVTGKNRVGDAFVNVTVSPPKRENKAPVAIIKPADQVVKLPNSAILDGSDSYDDDKITKYHWEETSGPLRDQTLEEDGQMLNLKNLVPGTYLFKLTVTDSDGAENSTVANVTVVKETDYPPKANAGSDVVIYLPQDSVILYGNQSTDDKGIKSYEWMKSSDDKETADMTGTSTPFLHLSNLQEGDYTFTLKVTDTNDQSSMATVHLFVKPDINTAPKAVTAGKITKIVPIPKLILDGRNSTDDKKITKYTWVQTGGATLNLKDADQAIAEATGNIQAGMYEFTLTVSDMEKLQSTAKLTVEVKQLPNKAPVANAGGDRTITLPQLLVTVDGSKSSDDKGIVDYKWTRQSTSQAAGYILNGSDHQAVLQLVNLVAGRYSFILTVMDAEGLTNSDTASLTVNEDPNSEDLLEMTLDTDLYQFTEDDKTNIKKQIARMLPKSPDGDTVMDIQTMDEDRQTGHLHITFYVKNEMKDYHAYRDGVDVMKKLREQLHSSDSHFLGYRVLSLDTYVCQNNCTGHGTCDRRTKLCVCEAFWMSNFFKSFSSTEYSNCDWSVLYFVIVLFLLVVSMATIVWGLICWCKKKRYRCTRWRSKKRHRYSLLNEIDDDREEIQMLPKHKGKIQNSSLMISESDFTSDEETIFVNHKKPNGFIQRPPNGISRQHLKTTTKA</sequence>
<dbReference type="FunFam" id="2.60.40.10:FF:000258">
    <property type="entry name" value="Dyslexia-associated protein KIAA0319 homolog"/>
    <property type="match status" value="1"/>
</dbReference>
<reference evidence="10" key="1">
    <citation type="submission" date="2019-08" db="EMBL/GenBank/DDBJ databases">
        <title>The improved chromosome-level genome for the pearl oyster Pinctada fucata martensii using PacBio sequencing and Hi-C.</title>
        <authorList>
            <person name="Zheng Z."/>
        </authorList>
    </citation>
    <scope>NUCLEOTIDE SEQUENCE</scope>
    <source>
        <strain evidence="10">ZZ-2019</strain>
        <tissue evidence="10">Adductor muscle</tissue>
    </source>
</reference>